<evidence type="ECO:0000256" key="1">
    <source>
        <dbReference type="ARBA" id="ARBA00022729"/>
    </source>
</evidence>
<dbReference type="Pfam" id="PF21783">
    <property type="entry name" value="YNCE"/>
    <property type="match status" value="1"/>
</dbReference>
<dbReference type="InterPro" id="IPR015943">
    <property type="entry name" value="WD40/YVTN_repeat-like_dom_sf"/>
</dbReference>
<name>A0A0E3QPP5_METBA</name>
<keyword evidence="1" id="KW-0732">Signal</keyword>
<dbReference type="EMBL" id="CP009526">
    <property type="protein sequence ID" value="AKB52174.1"/>
    <property type="molecule type" value="Genomic_DNA"/>
</dbReference>
<dbReference type="NCBIfam" id="TIGR02276">
    <property type="entry name" value="beta_rpt_yvtn"/>
    <property type="match status" value="2"/>
</dbReference>
<dbReference type="SUPFAM" id="SSF50974">
    <property type="entry name" value="Nitrous oxide reductase, N-terminal domain"/>
    <property type="match status" value="1"/>
</dbReference>
<dbReference type="PANTHER" id="PTHR47197">
    <property type="entry name" value="PROTEIN NIRF"/>
    <property type="match status" value="1"/>
</dbReference>
<dbReference type="Gene3D" id="2.130.10.10">
    <property type="entry name" value="YVTN repeat-like/Quinoprotein amine dehydrogenase"/>
    <property type="match status" value="1"/>
</dbReference>
<evidence type="ECO:0000259" key="2">
    <source>
        <dbReference type="Pfam" id="PF21783"/>
    </source>
</evidence>
<protein>
    <recommendedName>
        <fullName evidence="2">YNCE-like beta-propeller domain-containing protein</fullName>
    </recommendedName>
</protein>
<dbReference type="InterPro" id="IPR051200">
    <property type="entry name" value="Host-pathogen_enzymatic-act"/>
</dbReference>
<dbReference type="InterPro" id="IPR048433">
    <property type="entry name" value="YNCE-like_beta-prop"/>
</dbReference>
<evidence type="ECO:0000313" key="4">
    <source>
        <dbReference type="Proteomes" id="UP000033038"/>
    </source>
</evidence>
<accession>A0A0E3QPP5</accession>
<dbReference type="AlphaFoldDB" id="A0A0E3QPP5"/>
<dbReference type="PANTHER" id="PTHR47197:SF3">
    <property type="entry name" value="DIHYDRO-HEME D1 DEHYDROGENASE"/>
    <property type="match status" value="1"/>
</dbReference>
<evidence type="ECO:0000313" key="3">
    <source>
        <dbReference type="EMBL" id="AKB52174.1"/>
    </source>
</evidence>
<gene>
    <name evidence="3" type="ORF">MSBRW_2921</name>
</gene>
<sequence length="82" mass="8322">MSVAGASSFAYIANLESNSVSVIDTATDTVTATVNVGIEPSGAAVSPDGTRVYVTNCMSNSVSVIDAAKNKVIDTVYVGSYP</sequence>
<dbReference type="InterPro" id="IPR011964">
    <property type="entry name" value="YVTN_b-propeller_repeat"/>
</dbReference>
<dbReference type="Proteomes" id="UP000033038">
    <property type="component" value="Chromosome"/>
</dbReference>
<reference evidence="3 4" key="1">
    <citation type="submission" date="2014-07" db="EMBL/GenBank/DDBJ databases">
        <title>Methanogenic archaea and the global carbon cycle.</title>
        <authorList>
            <person name="Henriksen J.R."/>
            <person name="Luke J."/>
            <person name="Reinhart S."/>
            <person name="Benedict M.N."/>
            <person name="Youngblut N.D."/>
            <person name="Metcalf M.E."/>
            <person name="Whitaker R.J."/>
            <person name="Metcalf W.W."/>
        </authorList>
    </citation>
    <scope>NUCLEOTIDE SEQUENCE [LARGE SCALE GENOMIC DNA]</scope>
    <source>
        <strain evidence="3 4">Wiesmoor</strain>
    </source>
</reference>
<dbReference type="InterPro" id="IPR011045">
    <property type="entry name" value="N2O_reductase_N"/>
</dbReference>
<organism evidence="3 4">
    <name type="scientific">Methanosarcina barkeri str. Wiesmoor</name>
    <dbReference type="NCBI Taxonomy" id="1434109"/>
    <lineage>
        <taxon>Archaea</taxon>
        <taxon>Methanobacteriati</taxon>
        <taxon>Methanobacteriota</taxon>
        <taxon>Stenosarchaea group</taxon>
        <taxon>Methanomicrobia</taxon>
        <taxon>Methanosarcinales</taxon>
        <taxon>Methanosarcinaceae</taxon>
        <taxon>Methanosarcina</taxon>
    </lineage>
</organism>
<dbReference type="KEGG" id="mbw:MSBRW_2921"/>
<proteinExistence type="predicted"/>
<dbReference type="PATRIC" id="fig|1434109.4.peg.3797"/>
<feature type="domain" description="YNCE-like beta-propeller" evidence="2">
    <location>
        <begin position="8"/>
        <end position="80"/>
    </location>
</feature>
<dbReference type="HOGENOM" id="CLU_2550227_0_0_2"/>